<sequence>MCKYQIYPFTICSANTTKQAELGSFSLSSNLWLVVGITTHLKDNKDKNQSLGVKILAYLFAS</sequence>
<dbReference type="EMBL" id="CBMC010001472">
    <property type="protein sequence ID" value="CDL72493.1"/>
    <property type="molecule type" value="Genomic_DNA"/>
</dbReference>
<proteinExistence type="predicted"/>
<reference evidence="1" key="1">
    <citation type="submission" date="2013-05" db="EMBL/GenBank/DDBJ databases">
        <title>Draft genome sequences of six wheat associated Fusarium spp. isolates.</title>
        <authorList>
            <person name="Moolhuijzen P.M."/>
            <person name="Manners J.M."/>
            <person name="Wilcox S."/>
            <person name="Bellgard M.I."/>
            <person name="Gardiner D.M."/>
        </authorList>
    </citation>
    <scope>NUCLEOTIDE SEQUENCE</scope>
    <source>
        <strain evidence="1">CS3220</strain>
    </source>
</reference>
<protein>
    <submittedName>
        <fullName evidence="1">Unclassified</fullName>
    </submittedName>
</protein>
<organism evidence="1">
    <name type="scientific">Fusarium pseudograminearum CS3220</name>
    <dbReference type="NCBI Taxonomy" id="1318456"/>
    <lineage>
        <taxon>Eukaryota</taxon>
        <taxon>Fungi</taxon>
        <taxon>Dikarya</taxon>
        <taxon>Ascomycota</taxon>
        <taxon>Pezizomycotina</taxon>
        <taxon>Sordariomycetes</taxon>
        <taxon>Hypocreomycetidae</taxon>
        <taxon>Hypocreales</taxon>
        <taxon>Nectriaceae</taxon>
        <taxon>Fusarium</taxon>
    </lineage>
</organism>
<evidence type="ECO:0000313" key="1">
    <source>
        <dbReference type="EMBL" id="CDL72493.1"/>
    </source>
</evidence>
<dbReference type="EMBL" id="HG316777">
    <property type="protein sequence ID" value="CDX48512.1"/>
    <property type="molecule type" value="Genomic_DNA"/>
</dbReference>
<dbReference type="AlphaFoldDB" id="W1IA25"/>
<gene>
    <name evidence="1" type="ORF">BN846_0126270</name>
</gene>
<name>W1IA25_FUSPS</name>
<accession>W1IA25</accession>